<feature type="chain" id="PRO_5021745851" evidence="1">
    <location>
        <begin position="34"/>
        <end position="346"/>
    </location>
</feature>
<accession>A0A558BXX2</accession>
<evidence type="ECO:0000313" key="3">
    <source>
        <dbReference type="Proteomes" id="UP000317624"/>
    </source>
</evidence>
<proteinExistence type="predicted"/>
<keyword evidence="3" id="KW-1185">Reference proteome</keyword>
<dbReference type="Pfam" id="PF11751">
    <property type="entry name" value="PorP_SprF"/>
    <property type="match status" value="1"/>
</dbReference>
<dbReference type="EMBL" id="VMRJ01000002">
    <property type="protein sequence ID" value="TVT41361.1"/>
    <property type="molecule type" value="Genomic_DNA"/>
</dbReference>
<dbReference type="InterPro" id="IPR019861">
    <property type="entry name" value="PorP/SprF_Bacteroidetes"/>
</dbReference>
<dbReference type="NCBIfam" id="TIGR03519">
    <property type="entry name" value="T9SS_PorP_fam"/>
    <property type="match status" value="1"/>
</dbReference>
<dbReference type="Proteomes" id="UP000317624">
    <property type="component" value="Unassembled WGS sequence"/>
</dbReference>
<feature type="signal peptide" evidence="1">
    <location>
        <begin position="1"/>
        <end position="33"/>
    </location>
</feature>
<evidence type="ECO:0000256" key="1">
    <source>
        <dbReference type="SAM" id="SignalP"/>
    </source>
</evidence>
<sequence>MLALFSLPPLLIRMKGIILAPLLLLAAAGTSMAQQQPQFTHYGFNGMYLNPAYAGIKGQTEVTIIGRYQYFNLSNTQGDDNGSPRTGMASFSVPILPLSGGVGLVVYYDQTGPVKTTNGALSYSQHIKLGRGQLGIGIQGTYTYLGNGTYRAIDPNDINVPAQGASDHKFDAGAGVWYESPKFYAGLSANNLFRSQYTFRSNGITGIASQYLGENHAYFTAGYNIEASSSVVVTPTILAKAVLPGSYSTKSKYDNQHNYSFETGVRATLDDRFWAGLNYRYDESIAGLVGASFGPDNRFRIGYAFDFVAFHQDALALSSHEIMLSLRMPKVGLITRPAIRTPRYSF</sequence>
<evidence type="ECO:0000313" key="2">
    <source>
        <dbReference type="EMBL" id="TVT41361.1"/>
    </source>
</evidence>
<name>A0A558BXX2_9BACT</name>
<reference evidence="2 3" key="1">
    <citation type="submission" date="2019-07" db="EMBL/GenBank/DDBJ databases">
        <title>Hymenobacter sp. straun FUR1 Genome sequencing and assembly.</title>
        <authorList>
            <person name="Chhetri G."/>
        </authorList>
    </citation>
    <scope>NUCLEOTIDE SEQUENCE [LARGE SCALE GENOMIC DNA]</scope>
    <source>
        <strain evidence="2 3">Fur1</strain>
    </source>
</reference>
<dbReference type="OrthoDB" id="978914at2"/>
<organism evidence="2 3">
    <name type="scientific">Hymenobacter setariae</name>
    <dbReference type="NCBI Taxonomy" id="2594794"/>
    <lineage>
        <taxon>Bacteria</taxon>
        <taxon>Pseudomonadati</taxon>
        <taxon>Bacteroidota</taxon>
        <taxon>Cytophagia</taxon>
        <taxon>Cytophagales</taxon>
        <taxon>Hymenobacteraceae</taxon>
        <taxon>Hymenobacter</taxon>
    </lineage>
</organism>
<protein>
    <submittedName>
        <fullName evidence="2">Type IX secretion system membrane protein PorP/SprF</fullName>
    </submittedName>
</protein>
<gene>
    <name evidence="2" type="ORF">FNT36_07880</name>
</gene>
<dbReference type="AlphaFoldDB" id="A0A558BXX2"/>
<keyword evidence="1" id="KW-0732">Signal</keyword>
<comment type="caution">
    <text evidence="2">The sequence shown here is derived from an EMBL/GenBank/DDBJ whole genome shotgun (WGS) entry which is preliminary data.</text>
</comment>